<dbReference type="PANTHER" id="PTHR46473:SF10">
    <property type="entry name" value="LD45603P-RELATED"/>
    <property type="match status" value="1"/>
</dbReference>
<keyword evidence="14" id="KW-1185">Reference proteome</keyword>
<proteinExistence type="predicted"/>
<evidence type="ECO:0000256" key="9">
    <source>
        <dbReference type="ARBA" id="ARBA00023065"/>
    </source>
</evidence>
<evidence type="ECO:0000256" key="5">
    <source>
        <dbReference type="ARBA" id="ARBA00022692"/>
    </source>
</evidence>
<dbReference type="InterPro" id="IPR003591">
    <property type="entry name" value="Leu-rich_rpt_typical-subtyp"/>
</dbReference>
<evidence type="ECO:0000313" key="14">
    <source>
        <dbReference type="Proteomes" id="UP000283509"/>
    </source>
</evidence>
<dbReference type="PANTHER" id="PTHR46473">
    <property type="entry name" value="GH08155P"/>
    <property type="match status" value="1"/>
</dbReference>
<comment type="caution">
    <text evidence="13">The sequence shown here is derived from an EMBL/GenBank/DDBJ whole genome shotgun (WGS) entry which is preliminary data.</text>
</comment>
<keyword evidence="6" id="KW-0732">Signal</keyword>
<evidence type="ECO:0000256" key="12">
    <source>
        <dbReference type="ARBA" id="ARBA00023303"/>
    </source>
</evidence>
<dbReference type="Pfam" id="PF13855">
    <property type="entry name" value="LRR_8"/>
    <property type="match status" value="1"/>
</dbReference>
<reference evidence="13 14" key="1">
    <citation type="submission" date="2018-04" db="EMBL/GenBank/DDBJ databases">
        <authorList>
            <person name="Zhang X."/>
            <person name="Yuan J."/>
            <person name="Li F."/>
            <person name="Xiang J."/>
        </authorList>
    </citation>
    <scope>NUCLEOTIDE SEQUENCE [LARGE SCALE GENOMIC DNA]</scope>
    <source>
        <tissue evidence="13">Muscle</tissue>
    </source>
</reference>
<dbReference type="OrthoDB" id="1883493at2759"/>
<keyword evidence="2" id="KW-0813">Transport</keyword>
<keyword evidence="9" id="KW-0406">Ion transport</keyword>
<evidence type="ECO:0000256" key="7">
    <source>
        <dbReference type="ARBA" id="ARBA00022737"/>
    </source>
</evidence>
<dbReference type="GO" id="GO:0005886">
    <property type="term" value="C:plasma membrane"/>
    <property type="evidence" value="ECO:0007669"/>
    <property type="project" value="UniProtKB-SubCell"/>
</dbReference>
<sequence>MECTEAGLSSVPLVEALGDLDPAAVTSMDLSNNNLTSVPDNAFAAYPSLQYLRLSGNRISSVSPQAFEGVKLQNLMPTPSPHSGMPPPLTHSFIPYLPSLDISPPTLRHAKTYPVGHTPFLHTHFPPLSRHAHPSLIPASPPAPALSRHASCSPESFPFLCISTLPSQPAVQAGLKKKDVSSSPPSVDKSSACGRVASFSSFRRYLDNNQLVGLVAGSLPDTLAELSLEDNFFITIPPAVSLIRDLQLL</sequence>
<dbReference type="PROSITE" id="PS51450">
    <property type="entry name" value="LRR"/>
    <property type="match status" value="1"/>
</dbReference>
<keyword evidence="4" id="KW-0433">Leucine-rich repeat</keyword>
<dbReference type="Proteomes" id="UP000283509">
    <property type="component" value="Unassembled WGS sequence"/>
</dbReference>
<dbReference type="AlphaFoldDB" id="A0A3R7MJW9"/>
<dbReference type="InterPro" id="IPR001611">
    <property type="entry name" value="Leu-rich_rpt"/>
</dbReference>
<keyword evidence="10" id="KW-0472">Membrane</keyword>
<keyword evidence="3" id="KW-1003">Cell membrane</keyword>
<keyword evidence="7" id="KW-0677">Repeat</keyword>
<evidence type="ECO:0000256" key="4">
    <source>
        <dbReference type="ARBA" id="ARBA00022614"/>
    </source>
</evidence>
<evidence type="ECO:0000256" key="1">
    <source>
        <dbReference type="ARBA" id="ARBA00004162"/>
    </source>
</evidence>
<dbReference type="InterPro" id="IPR032675">
    <property type="entry name" value="LRR_dom_sf"/>
</dbReference>
<keyword evidence="12" id="KW-0407">Ion channel</keyword>
<reference evidence="13 14" key="2">
    <citation type="submission" date="2019-01" db="EMBL/GenBank/DDBJ databases">
        <title>The decoding of complex shrimp genome reveals the adaptation for benthos swimmer, frequently molting mechanism and breeding impact on genome.</title>
        <authorList>
            <person name="Sun Y."/>
            <person name="Gao Y."/>
            <person name="Yu Y."/>
        </authorList>
    </citation>
    <scope>NUCLEOTIDE SEQUENCE [LARGE SCALE GENOMIC DNA]</scope>
    <source>
        <tissue evidence="13">Muscle</tissue>
    </source>
</reference>
<accession>A0A3R7MJW9</accession>
<name>A0A3R7MJW9_PENVA</name>
<gene>
    <name evidence="13" type="ORF">C7M84_022104</name>
</gene>
<evidence type="ECO:0000256" key="11">
    <source>
        <dbReference type="ARBA" id="ARBA00023157"/>
    </source>
</evidence>
<dbReference type="EMBL" id="QCYY01000508">
    <property type="protein sequence ID" value="ROT84704.1"/>
    <property type="molecule type" value="Genomic_DNA"/>
</dbReference>
<dbReference type="GO" id="GO:0034220">
    <property type="term" value="P:monoatomic ion transmembrane transport"/>
    <property type="evidence" value="ECO:0007669"/>
    <property type="project" value="UniProtKB-KW"/>
</dbReference>
<evidence type="ECO:0000256" key="6">
    <source>
        <dbReference type="ARBA" id="ARBA00022729"/>
    </source>
</evidence>
<evidence type="ECO:0000313" key="13">
    <source>
        <dbReference type="EMBL" id="ROT84704.1"/>
    </source>
</evidence>
<keyword evidence="11" id="KW-1015">Disulfide bond</keyword>
<evidence type="ECO:0000256" key="3">
    <source>
        <dbReference type="ARBA" id="ARBA00022475"/>
    </source>
</evidence>
<evidence type="ECO:0000256" key="10">
    <source>
        <dbReference type="ARBA" id="ARBA00023136"/>
    </source>
</evidence>
<protein>
    <submittedName>
        <fullName evidence="13">Putative leucine-rich repeat-containing G-protein coupled receptor 6 isoform X2</fullName>
    </submittedName>
</protein>
<evidence type="ECO:0000256" key="2">
    <source>
        <dbReference type="ARBA" id="ARBA00022448"/>
    </source>
</evidence>
<dbReference type="Gene3D" id="3.80.10.10">
    <property type="entry name" value="Ribonuclease Inhibitor"/>
    <property type="match status" value="1"/>
</dbReference>
<keyword evidence="8" id="KW-1133">Transmembrane helix</keyword>
<dbReference type="InterPro" id="IPR051432">
    <property type="entry name" value="KCNMA1_auxiliary"/>
</dbReference>
<dbReference type="SMART" id="SM00369">
    <property type="entry name" value="LRR_TYP"/>
    <property type="match status" value="2"/>
</dbReference>
<keyword evidence="13" id="KW-0675">Receptor</keyword>
<comment type="subcellular location">
    <subcellularLocation>
        <location evidence="1">Cell membrane</location>
        <topology evidence="1">Single-pass membrane protein</topology>
    </subcellularLocation>
</comment>
<dbReference type="SUPFAM" id="SSF52058">
    <property type="entry name" value="L domain-like"/>
    <property type="match status" value="1"/>
</dbReference>
<organism evidence="13 14">
    <name type="scientific">Penaeus vannamei</name>
    <name type="common">Whiteleg shrimp</name>
    <name type="synonym">Litopenaeus vannamei</name>
    <dbReference type="NCBI Taxonomy" id="6689"/>
    <lineage>
        <taxon>Eukaryota</taxon>
        <taxon>Metazoa</taxon>
        <taxon>Ecdysozoa</taxon>
        <taxon>Arthropoda</taxon>
        <taxon>Crustacea</taxon>
        <taxon>Multicrustacea</taxon>
        <taxon>Malacostraca</taxon>
        <taxon>Eumalacostraca</taxon>
        <taxon>Eucarida</taxon>
        <taxon>Decapoda</taxon>
        <taxon>Dendrobranchiata</taxon>
        <taxon>Penaeoidea</taxon>
        <taxon>Penaeidae</taxon>
        <taxon>Penaeus</taxon>
    </lineage>
</organism>
<evidence type="ECO:0000256" key="8">
    <source>
        <dbReference type="ARBA" id="ARBA00022989"/>
    </source>
</evidence>
<keyword evidence="5" id="KW-0812">Transmembrane</keyword>